<dbReference type="EMBL" id="LAZR01000056">
    <property type="protein sequence ID" value="KKN97612.1"/>
    <property type="molecule type" value="Genomic_DNA"/>
</dbReference>
<name>A0A0F9VCX5_9ZZZZ</name>
<dbReference type="InterPro" id="IPR014942">
    <property type="entry name" value="AbiEii"/>
</dbReference>
<proteinExistence type="predicted"/>
<organism evidence="1">
    <name type="scientific">marine sediment metagenome</name>
    <dbReference type="NCBI Taxonomy" id="412755"/>
    <lineage>
        <taxon>unclassified sequences</taxon>
        <taxon>metagenomes</taxon>
        <taxon>ecological metagenomes</taxon>
    </lineage>
</organism>
<accession>A0A0F9VCX5</accession>
<sequence length="305" mass="34101">MARETYEAQVALLVRILPHVAKEDVFALKGGTAINLFYRDLPRLSVDIDLTYLPVKDRNDSLYEINDAMDRIAAAIEGSIAGAKTQRIKGGGGGATRLLTRMGGAEIKIETSPVTRGVVHDPETLSVSEVVADEFGYADMQIVSFEDLFGGKLHAALDRQHPRDLFDVKLLYDNEGLTEDLFRTFLIYIASSSRPAHELLSPNFLDLDKPYAQEFEGMTRTLVSLEELLHTRKRLIADIQSRFDENTKRFLLSLHDGSPDFDAIDCPQAASLPAVRWKLVNLEKLKNENAAKHAEQRHELKVLLG</sequence>
<reference evidence="1" key="1">
    <citation type="journal article" date="2015" name="Nature">
        <title>Complex archaea that bridge the gap between prokaryotes and eukaryotes.</title>
        <authorList>
            <person name="Spang A."/>
            <person name="Saw J.H."/>
            <person name="Jorgensen S.L."/>
            <person name="Zaremba-Niedzwiedzka K."/>
            <person name="Martijn J."/>
            <person name="Lind A.E."/>
            <person name="van Eijk R."/>
            <person name="Schleper C."/>
            <person name="Guy L."/>
            <person name="Ettema T.J."/>
        </authorList>
    </citation>
    <scope>NUCLEOTIDE SEQUENCE</scope>
</reference>
<dbReference type="Gene3D" id="3.10.450.620">
    <property type="entry name" value="JHP933, nucleotidyltransferase-like core domain"/>
    <property type="match status" value="1"/>
</dbReference>
<evidence type="ECO:0000313" key="1">
    <source>
        <dbReference type="EMBL" id="KKN97612.1"/>
    </source>
</evidence>
<evidence type="ECO:0008006" key="2">
    <source>
        <dbReference type="Google" id="ProtNLM"/>
    </source>
</evidence>
<dbReference type="AlphaFoldDB" id="A0A0F9VCX5"/>
<protein>
    <recommendedName>
        <fullName evidence="2">Nucleotidyl transferase AbiEii/AbiGii toxin family protein</fullName>
    </recommendedName>
</protein>
<comment type="caution">
    <text evidence="1">The sequence shown here is derived from an EMBL/GenBank/DDBJ whole genome shotgun (WGS) entry which is preliminary data.</text>
</comment>
<gene>
    <name evidence="1" type="ORF">LCGC14_0154240</name>
</gene>
<dbReference type="Pfam" id="PF08843">
    <property type="entry name" value="AbiEii"/>
    <property type="match status" value="1"/>
</dbReference>